<evidence type="ECO:0000313" key="2">
    <source>
        <dbReference type="Proteomes" id="UP000009168"/>
    </source>
</evidence>
<dbReference type="AlphaFoldDB" id="I7M6X8"/>
<name>I7M6X8_TETTS</name>
<gene>
    <name evidence="1" type="ORF">TTHERM_00062680</name>
</gene>
<reference evidence="2" key="1">
    <citation type="journal article" date="2006" name="PLoS Biol.">
        <title>Macronuclear genome sequence of the ciliate Tetrahymena thermophila, a model eukaryote.</title>
        <authorList>
            <person name="Eisen J.A."/>
            <person name="Coyne R.S."/>
            <person name="Wu M."/>
            <person name="Wu D."/>
            <person name="Thiagarajan M."/>
            <person name="Wortman J.R."/>
            <person name="Badger J.H."/>
            <person name="Ren Q."/>
            <person name="Amedeo P."/>
            <person name="Jones K.M."/>
            <person name="Tallon L.J."/>
            <person name="Delcher A.L."/>
            <person name="Salzberg S.L."/>
            <person name="Silva J.C."/>
            <person name="Haas B.J."/>
            <person name="Majoros W.H."/>
            <person name="Farzad M."/>
            <person name="Carlton J.M."/>
            <person name="Smith R.K. Jr."/>
            <person name="Garg J."/>
            <person name="Pearlman R.E."/>
            <person name="Karrer K.M."/>
            <person name="Sun L."/>
            <person name="Manning G."/>
            <person name="Elde N.C."/>
            <person name="Turkewitz A.P."/>
            <person name="Asai D.J."/>
            <person name="Wilkes D.E."/>
            <person name="Wang Y."/>
            <person name="Cai H."/>
            <person name="Collins K."/>
            <person name="Stewart B.A."/>
            <person name="Lee S.R."/>
            <person name="Wilamowska K."/>
            <person name="Weinberg Z."/>
            <person name="Ruzzo W.L."/>
            <person name="Wloga D."/>
            <person name="Gaertig J."/>
            <person name="Frankel J."/>
            <person name="Tsao C.-C."/>
            <person name="Gorovsky M.A."/>
            <person name="Keeling P.J."/>
            <person name="Waller R.F."/>
            <person name="Patron N.J."/>
            <person name="Cherry J.M."/>
            <person name="Stover N.A."/>
            <person name="Krieger C.J."/>
            <person name="del Toro C."/>
            <person name="Ryder H.F."/>
            <person name="Williamson S.C."/>
            <person name="Barbeau R.A."/>
            <person name="Hamilton E.P."/>
            <person name="Orias E."/>
        </authorList>
    </citation>
    <scope>NUCLEOTIDE SEQUENCE [LARGE SCALE GENOMIC DNA]</scope>
    <source>
        <strain evidence="2">SB210</strain>
    </source>
</reference>
<dbReference type="InParanoid" id="I7M6X8"/>
<protein>
    <submittedName>
        <fullName evidence="1">Uncharacterized protein</fullName>
    </submittedName>
</protein>
<dbReference type="KEGG" id="tet:TTHERM_00062680"/>
<evidence type="ECO:0000313" key="1">
    <source>
        <dbReference type="EMBL" id="EAR87458.1"/>
    </source>
</evidence>
<sequence length="101" mass="11701">MKETTELDLLFIANYSIETHISKRKINCCKIIDLSHRKSVILYLKLQFAILVPVPILIKITQINQLKKKISDLPSYLIVELLGARDQKGQKQYIKVASKYE</sequence>
<proteinExistence type="predicted"/>
<keyword evidence="2" id="KW-1185">Reference proteome</keyword>
<dbReference type="HOGENOM" id="CLU_2297330_0_0_1"/>
<accession>I7M6X8</accession>
<organism evidence="1 2">
    <name type="scientific">Tetrahymena thermophila (strain SB210)</name>
    <dbReference type="NCBI Taxonomy" id="312017"/>
    <lineage>
        <taxon>Eukaryota</taxon>
        <taxon>Sar</taxon>
        <taxon>Alveolata</taxon>
        <taxon>Ciliophora</taxon>
        <taxon>Intramacronucleata</taxon>
        <taxon>Oligohymenophorea</taxon>
        <taxon>Hymenostomatida</taxon>
        <taxon>Tetrahymenina</taxon>
        <taxon>Tetrahymenidae</taxon>
        <taxon>Tetrahymena</taxon>
    </lineage>
</organism>
<dbReference type="Proteomes" id="UP000009168">
    <property type="component" value="Unassembled WGS sequence"/>
</dbReference>
<dbReference type="EMBL" id="GG662853">
    <property type="protein sequence ID" value="EAR87458.1"/>
    <property type="molecule type" value="Genomic_DNA"/>
</dbReference>
<dbReference type="GeneID" id="7841857"/>
<dbReference type="RefSeq" id="XP_001007703.1">
    <property type="nucleotide sequence ID" value="XM_001007703.1"/>
</dbReference>